<dbReference type="SMART" id="SM00091">
    <property type="entry name" value="PAS"/>
    <property type="match status" value="2"/>
</dbReference>
<dbReference type="GO" id="GO:0000160">
    <property type="term" value="P:phosphorelay signal transduction system"/>
    <property type="evidence" value="ECO:0007669"/>
    <property type="project" value="InterPro"/>
</dbReference>
<comment type="caution">
    <text evidence="8">The sequence shown here is derived from an EMBL/GenBank/DDBJ whole genome shotgun (WGS) entry which is preliminary data.</text>
</comment>
<evidence type="ECO:0000259" key="6">
    <source>
        <dbReference type="PROSITE" id="PS50883"/>
    </source>
</evidence>
<feature type="domain" description="PAS" evidence="4">
    <location>
        <begin position="262"/>
        <end position="318"/>
    </location>
</feature>
<dbReference type="RefSeq" id="WP_144310367.1">
    <property type="nucleotide sequence ID" value="NZ_VMNK01000015.1"/>
</dbReference>
<dbReference type="PROSITE" id="PS50887">
    <property type="entry name" value="GGDEF"/>
    <property type="match status" value="1"/>
</dbReference>
<name>A0A557QJN6_9RHOO</name>
<dbReference type="Pfam" id="PF00563">
    <property type="entry name" value="EAL"/>
    <property type="match status" value="1"/>
</dbReference>
<dbReference type="NCBIfam" id="TIGR00254">
    <property type="entry name" value="GGDEF"/>
    <property type="match status" value="1"/>
</dbReference>
<dbReference type="PROSITE" id="PS50113">
    <property type="entry name" value="PAC"/>
    <property type="match status" value="2"/>
</dbReference>
<dbReference type="SUPFAM" id="SSF55073">
    <property type="entry name" value="Nucleotide cyclase"/>
    <property type="match status" value="1"/>
</dbReference>
<evidence type="ECO:0000313" key="8">
    <source>
        <dbReference type="EMBL" id="TVO53120.1"/>
    </source>
</evidence>
<dbReference type="InterPro" id="IPR035919">
    <property type="entry name" value="EAL_sf"/>
</dbReference>
<dbReference type="FunFam" id="3.30.70.270:FF:000001">
    <property type="entry name" value="Diguanylate cyclase domain protein"/>
    <property type="match status" value="1"/>
</dbReference>
<dbReference type="InterPro" id="IPR001610">
    <property type="entry name" value="PAC"/>
</dbReference>
<dbReference type="Pfam" id="PF00072">
    <property type="entry name" value="Response_reg"/>
    <property type="match status" value="1"/>
</dbReference>
<dbReference type="SUPFAM" id="SSF55785">
    <property type="entry name" value="PYP-like sensor domain (PAS domain)"/>
    <property type="match status" value="2"/>
</dbReference>
<dbReference type="Proteomes" id="UP000319502">
    <property type="component" value="Unassembled WGS sequence"/>
</dbReference>
<feature type="domain" description="EAL" evidence="6">
    <location>
        <begin position="561"/>
        <end position="815"/>
    </location>
</feature>
<gene>
    <name evidence="8" type="ORF">FHP91_15065</name>
</gene>
<dbReference type="InterPro" id="IPR001633">
    <property type="entry name" value="EAL_dom"/>
</dbReference>
<feature type="domain" description="PAC" evidence="5">
    <location>
        <begin position="213"/>
        <end position="265"/>
    </location>
</feature>
<evidence type="ECO:0000256" key="1">
    <source>
        <dbReference type="ARBA" id="ARBA00051114"/>
    </source>
</evidence>
<dbReference type="PANTHER" id="PTHR44757">
    <property type="entry name" value="DIGUANYLATE CYCLASE DGCP"/>
    <property type="match status" value="1"/>
</dbReference>
<dbReference type="InterPro" id="IPR035965">
    <property type="entry name" value="PAS-like_dom_sf"/>
</dbReference>
<dbReference type="CDD" id="cd01949">
    <property type="entry name" value="GGDEF"/>
    <property type="match status" value="1"/>
</dbReference>
<dbReference type="InterPro" id="IPR011006">
    <property type="entry name" value="CheY-like_superfamily"/>
</dbReference>
<evidence type="ECO:0000256" key="2">
    <source>
        <dbReference type="PROSITE-ProRule" id="PRU00169"/>
    </source>
</evidence>
<dbReference type="PROSITE" id="PS50112">
    <property type="entry name" value="PAS"/>
    <property type="match status" value="2"/>
</dbReference>
<dbReference type="PROSITE" id="PS50883">
    <property type="entry name" value="EAL"/>
    <property type="match status" value="1"/>
</dbReference>
<dbReference type="InterPro" id="IPR052155">
    <property type="entry name" value="Biofilm_reg_signaling"/>
</dbReference>
<dbReference type="Gene3D" id="3.40.50.2300">
    <property type="match status" value="1"/>
</dbReference>
<dbReference type="CDD" id="cd00130">
    <property type="entry name" value="PAS"/>
    <property type="match status" value="2"/>
</dbReference>
<evidence type="ECO:0000259" key="3">
    <source>
        <dbReference type="PROSITE" id="PS50110"/>
    </source>
</evidence>
<dbReference type="Gene3D" id="3.20.20.450">
    <property type="entry name" value="EAL domain"/>
    <property type="match status" value="1"/>
</dbReference>
<comment type="catalytic activity">
    <reaction evidence="1">
        <text>3',3'-c-di-GMP + H2O = 5'-phosphoguanylyl(3'-&gt;5')guanosine + H(+)</text>
        <dbReference type="Rhea" id="RHEA:24902"/>
        <dbReference type="ChEBI" id="CHEBI:15377"/>
        <dbReference type="ChEBI" id="CHEBI:15378"/>
        <dbReference type="ChEBI" id="CHEBI:58754"/>
        <dbReference type="ChEBI" id="CHEBI:58805"/>
        <dbReference type="EC" id="3.1.4.52"/>
    </reaction>
    <physiologicalReaction direction="left-to-right" evidence="1">
        <dbReference type="Rhea" id="RHEA:24903"/>
    </physiologicalReaction>
</comment>
<sequence length="820" mass="91056">MTEALQILVIEDDEQDFQLLVRHLARSQLSCHCTRVDTPAALAQALAKADAHWNIVLSDYNLPGIDVRLTVSQLAKAHPETPIIIISGTIGEETIIDLLRAGVADFVSKDNLTRLVPAIHRAVDAAATRRAQQHAERELQLRDRALSAATNGVVITRADGDMPVVYLNPAFEAITGYRADEMLGRNCRVLQGDDREQPEIAKIYTALSQGEGCQAVVRNYRKNGSAFWNRMSIWPVKSSAGATTHFVGIQEDITEQRQADDRLRQAAAVFESSAEGMMITDLSANIIEVNRAFTEITGYERDEVIGKSSSVLRSGQHPPQFYQSLWRSLQESGQWRGEMWNRRKNGEIYPEWLTLSTVYDDDGQPVFYTGVFSDITRVKQSAQKLEHLAHHDPLTDLPNRMLLNARLKHAIEHATRSGVSLALLFLDLDRFKNINDVYGHPFGDELLRQVASRLRDCVRLDDTVARLGGDEFVVLLEEVKEPHSAVLVAEKIQLALNQPFAIEQREQFVTASIGISVFPRDGGDAAELIRNADAAMYQVKDKGRFGFAFYTPELTLKATERVRLENDLHKALDLDQFLLHYQPQVDLRTGQLTGVEALVRWAHPDKGLLYPSAFIPIAEESGMMPRIGRWILEAACRQASDWRNDGLAFGRIGVNIAASQLRRGDLVALTRDTLAATGLPAEMLELEVTEGFIMQQAAEAIPRLNELRELGIGIAIDDFGTGYSSLSYLKRLPVTRLKIDQSFVRDIPNDRDDAAITRAIIALAKSLSLDVIAEGVETPDQAAFLLAEGCQRGQGFHFSKAVCADTLTRGYATASRAANT</sequence>
<feature type="domain" description="PAS" evidence="4">
    <location>
        <begin position="138"/>
        <end position="210"/>
    </location>
</feature>
<evidence type="ECO:0000259" key="7">
    <source>
        <dbReference type="PROSITE" id="PS50887"/>
    </source>
</evidence>
<dbReference type="InterPro" id="IPR043128">
    <property type="entry name" value="Rev_trsase/Diguanyl_cyclase"/>
</dbReference>
<evidence type="ECO:0000259" key="4">
    <source>
        <dbReference type="PROSITE" id="PS50112"/>
    </source>
</evidence>
<evidence type="ECO:0000313" key="9">
    <source>
        <dbReference type="Proteomes" id="UP000319502"/>
    </source>
</evidence>
<protein>
    <submittedName>
        <fullName evidence="8">EAL domain-containing protein</fullName>
    </submittedName>
</protein>
<dbReference type="PIRSF" id="PIRSF005925">
    <property type="entry name" value="Dos"/>
    <property type="match status" value="1"/>
</dbReference>
<dbReference type="SMART" id="SM00267">
    <property type="entry name" value="GGDEF"/>
    <property type="match status" value="1"/>
</dbReference>
<dbReference type="CDD" id="cd00156">
    <property type="entry name" value="REC"/>
    <property type="match status" value="1"/>
</dbReference>
<dbReference type="GO" id="GO:0071732">
    <property type="term" value="P:cellular response to nitric oxide"/>
    <property type="evidence" value="ECO:0007669"/>
    <property type="project" value="UniProtKB-ARBA"/>
</dbReference>
<dbReference type="InterPro" id="IPR000700">
    <property type="entry name" value="PAS-assoc_C"/>
</dbReference>
<feature type="domain" description="GGDEF" evidence="7">
    <location>
        <begin position="419"/>
        <end position="552"/>
    </location>
</feature>
<dbReference type="Gene3D" id="3.30.450.20">
    <property type="entry name" value="PAS domain"/>
    <property type="match status" value="2"/>
</dbReference>
<organism evidence="8 9">
    <name type="scientific">Denitromonas halophila</name>
    <dbReference type="NCBI Taxonomy" id="1629404"/>
    <lineage>
        <taxon>Bacteria</taxon>
        <taxon>Pseudomonadati</taxon>
        <taxon>Pseudomonadota</taxon>
        <taxon>Betaproteobacteria</taxon>
        <taxon>Rhodocyclales</taxon>
        <taxon>Zoogloeaceae</taxon>
        <taxon>Denitromonas</taxon>
    </lineage>
</organism>
<accession>A0A557QJN6</accession>
<feature type="modified residue" description="4-aspartylphosphate" evidence="2">
    <location>
        <position position="59"/>
    </location>
</feature>
<dbReference type="SUPFAM" id="SSF141868">
    <property type="entry name" value="EAL domain-like"/>
    <property type="match status" value="1"/>
</dbReference>
<dbReference type="EMBL" id="VMNK01000015">
    <property type="protein sequence ID" value="TVO53120.1"/>
    <property type="molecule type" value="Genomic_DNA"/>
</dbReference>
<feature type="domain" description="PAC" evidence="5">
    <location>
        <begin position="335"/>
        <end position="387"/>
    </location>
</feature>
<proteinExistence type="predicted"/>
<dbReference type="CDD" id="cd01948">
    <property type="entry name" value="EAL"/>
    <property type="match status" value="1"/>
</dbReference>
<feature type="domain" description="Response regulatory" evidence="3">
    <location>
        <begin position="6"/>
        <end position="124"/>
    </location>
</feature>
<dbReference type="InterPro" id="IPR000014">
    <property type="entry name" value="PAS"/>
</dbReference>
<dbReference type="SMART" id="SM00448">
    <property type="entry name" value="REC"/>
    <property type="match status" value="1"/>
</dbReference>
<dbReference type="AlphaFoldDB" id="A0A557QJN6"/>
<dbReference type="SMART" id="SM00086">
    <property type="entry name" value="PAC"/>
    <property type="match status" value="2"/>
</dbReference>
<dbReference type="Gene3D" id="3.30.70.270">
    <property type="match status" value="1"/>
</dbReference>
<dbReference type="Pfam" id="PF00990">
    <property type="entry name" value="GGDEF"/>
    <property type="match status" value="1"/>
</dbReference>
<keyword evidence="2" id="KW-0597">Phosphoprotein</keyword>
<evidence type="ECO:0000259" key="5">
    <source>
        <dbReference type="PROSITE" id="PS50113"/>
    </source>
</evidence>
<dbReference type="OrthoDB" id="9813903at2"/>
<dbReference type="SMART" id="SM00052">
    <property type="entry name" value="EAL"/>
    <property type="match status" value="1"/>
</dbReference>
<dbReference type="InterPro" id="IPR001789">
    <property type="entry name" value="Sig_transdc_resp-reg_receiver"/>
</dbReference>
<dbReference type="SUPFAM" id="SSF52172">
    <property type="entry name" value="CheY-like"/>
    <property type="match status" value="1"/>
</dbReference>
<dbReference type="PROSITE" id="PS50110">
    <property type="entry name" value="RESPONSE_REGULATORY"/>
    <property type="match status" value="1"/>
</dbReference>
<reference evidence="8 9" key="1">
    <citation type="submission" date="2019-07" db="EMBL/GenBank/DDBJ databases">
        <title>The pathways for chlorine oxyanion respiration interact through the shared metabolite chlorate.</title>
        <authorList>
            <person name="Barnum T.P."/>
            <person name="Cheng Y."/>
            <person name="Hill K.A."/>
            <person name="Lucas L.N."/>
            <person name="Carlson H.K."/>
            <person name="Coates J.D."/>
        </authorList>
    </citation>
    <scope>NUCLEOTIDE SEQUENCE [LARGE SCALE GENOMIC DNA]</scope>
    <source>
        <strain evidence="8 9">SFB-3</strain>
    </source>
</reference>
<keyword evidence="9" id="KW-1185">Reference proteome</keyword>
<dbReference type="FunFam" id="3.20.20.450:FF:000001">
    <property type="entry name" value="Cyclic di-GMP phosphodiesterase yahA"/>
    <property type="match status" value="1"/>
</dbReference>
<dbReference type="InterPro" id="IPR000160">
    <property type="entry name" value="GGDEF_dom"/>
</dbReference>
<dbReference type="InterPro" id="IPR029787">
    <property type="entry name" value="Nucleotide_cyclase"/>
</dbReference>
<dbReference type="InterPro" id="IPR012226">
    <property type="entry name" value="Diguanyl_cyclase/Pdiesterase"/>
</dbReference>
<dbReference type="PANTHER" id="PTHR44757:SF2">
    <property type="entry name" value="BIOFILM ARCHITECTURE MAINTENANCE PROTEIN MBAA"/>
    <property type="match status" value="1"/>
</dbReference>
<dbReference type="GO" id="GO:0071111">
    <property type="term" value="F:cyclic-guanylate-specific phosphodiesterase activity"/>
    <property type="evidence" value="ECO:0007669"/>
    <property type="project" value="UniProtKB-EC"/>
</dbReference>
<dbReference type="NCBIfam" id="TIGR00229">
    <property type="entry name" value="sensory_box"/>
    <property type="match status" value="2"/>
</dbReference>
<dbReference type="Pfam" id="PF13426">
    <property type="entry name" value="PAS_9"/>
    <property type="match status" value="2"/>
</dbReference>